<keyword evidence="8 9" id="KW-0131">Cell cycle</keyword>
<evidence type="ECO:0000256" key="5">
    <source>
        <dbReference type="ARBA" id="ARBA00022692"/>
    </source>
</evidence>
<dbReference type="InterPro" id="IPR034746">
    <property type="entry name" value="POTRA"/>
</dbReference>
<evidence type="ECO:0000256" key="6">
    <source>
        <dbReference type="ARBA" id="ARBA00022989"/>
    </source>
</evidence>
<sequence length="289" mass="32148">MRQVNRFDPAPSRLRYRLHRMMLTPVYRLALRVGLPMALSFGLASLWFAQEDNRTAFLARVTDLRSAVEERPEFMVKLMAIDGASDGVAEEIRAVVPVNFPVSSFDLDLPAMRRAISGLDAVESARIFLRKGGVLQVDVSERVPVALWRHDGALKMIDASGVFVGPADARIDHPELPVIAGEGADQAVPEALKLAAAAGPLGQRLRGFVRVGERRWDVVLDRDQRILLPAEGAVRALERAVAMDEAVDMLARDLTVVDLRLPQRPTLRMTEYSQKEMWRIKAIEAGDKH</sequence>
<feature type="domain" description="POTRA" evidence="10">
    <location>
        <begin position="74"/>
        <end position="142"/>
    </location>
</feature>
<keyword evidence="3 9" id="KW-0997">Cell inner membrane</keyword>
<dbReference type="EMBL" id="JBHTMU010000065">
    <property type="protein sequence ID" value="MFD1344718.1"/>
    <property type="molecule type" value="Genomic_DNA"/>
</dbReference>
<dbReference type="Gene3D" id="3.40.50.11690">
    <property type="entry name" value="Cell division protein FtsQ/DivIB"/>
    <property type="match status" value="1"/>
</dbReference>
<evidence type="ECO:0000256" key="1">
    <source>
        <dbReference type="ARBA" id="ARBA00004370"/>
    </source>
</evidence>
<dbReference type="RefSeq" id="WP_386806294.1">
    <property type="nucleotide sequence ID" value="NZ_JBHTMU010000065.1"/>
</dbReference>
<dbReference type="PANTHER" id="PTHR35851">
    <property type="entry name" value="CELL DIVISION PROTEIN FTSQ"/>
    <property type="match status" value="1"/>
</dbReference>
<dbReference type="InterPro" id="IPR045335">
    <property type="entry name" value="FtsQ_C_sf"/>
</dbReference>
<accession>A0ABW3ZPY3</accession>
<keyword evidence="6 9" id="KW-1133">Transmembrane helix</keyword>
<proteinExistence type="inferred from homology"/>
<keyword evidence="4 9" id="KW-0132">Cell division</keyword>
<reference evidence="12" key="1">
    <citation type="journal article" date="2019" name="Int. J. Syst. Evol. Microbiol.">
        <title>The Global Catalogue of Microorganisms (GCM) 10K type strain sequencing project: providing services to taxonomists for standard genome sequencing and annotation.</title>
        <authorList>
            <consortium name="The Broad Institute Genomics Platform"/>
            <consortium name="The Broad Institute Genome Sequencing Center for Infectious Disease"/>
            <person name="Wu L."/>
            <person name="Ma J."/>
        </authorList>
    </citation>
    <scope>NUCLEOTIDE SEQUENCE [LARGE SCALE GENOMIC DNA]</scope>
    <source>
        <strain evidence="12">CCUG 62953</strain>
    </source>
</reference>
<dbReference type="PANTHER" id="PTHR35851:SF1">
    <property type="entry name" value="CELL DIVISION PROTEIN FTSQ"/>
    <property type="match status" value="1"/>
</dbReference>
<evidence type="ECO:0000256" key="8">
    <source>
        <dbReference type="ARBA" id="ARBA00023306"/>
    </source>
</evidence>
<protein>
    <recommendedName>
        <fullName evidence="9">Cell division protein FtsQ</fullName>
    </recommendedName>
</protein>
<comment type="function">
    <text evidence="9">Essential cell division protein.</text>
</comment>
<evidence type="ECO:0000256" key="2">
    <source>
        <dbReference type="ARBA" id="ARBA00022475"/>
    </source>
</evidence>
<comment type="subcellular location">
    <subcellularLocation>
        <location evidence="9">Cell inner membrane</location>
        <topology evidence="9">Single-pass type II membrane protein</topology>
    </subcellularLocation>
    <subcellularLocation>
        <location evidence="1">Membrane</location>
    </subcellularLocation>
    <text evidence="9">Localizes to the division septum.</text>
</comment>
<keyword evidence="7 9" id="KW-0472">Membrane</keyword>
<dbReference type="PROSITE" id="PS51779">
    <property type="entry name" value="POTRA"/>
    <property type="match status" value="1"/>
</dbReference>
<keyword evidence="12" id="KW-1185">Reference proteome</keyword>
<dbReference type="InterPro" id="IPR005548">
    <property type="entry name" value="Cell_div_FtsQ/DivIB_C"/>
</dbReference>
<comment type="caution">
    <text evidence="11">The sequence shown here is derived from an EMBL/GenBank/DDBJ whole genome shotgun (WGS) entry which is preliminary data.</text>
</comment>
<evidence type="ECO:0000313" key="12">
    <source>
        <dbReference type="Proteomes" id="UP001597135"/>
    </source>
</evidence>
<dbReference type="HAMAP" id="MF_00911">
    <property type="entry name" value="FtsQ_subfam"/>
    <property type="match status" value="1"/>
</dbReference>
<dbReference type="GO" id="GO:0051301">
    <property type="term" value="P:cell division"/>
    <property type="evidence" value="ECO:0007669"/>
    <property type="project" value="UniProtKB-KW"/>
</dbReference>
<evidence type="ECO:0000256" key="9">
    <source>
        <dbReference type="HAMAP-Rule" id="MF_00911"/>
    </source>
</evidence>
<evidence type="ECO:0000313" key="11">
    <source>
        <dbReference type="EMBL" id="MFD1344718.1"/>
    </source>
</evidence>
<keyword evidence="2 9" id="KW-1003">Cell membrane</keyword>
<keyword evidence="5 9" id="KW-0812">Transmembrane</keyword>
<evidence type="ECO:0000256" key="7">
    <source>
        <dbReference type="ARBA" id="ARBA00023136"/>
    </source>
</evidence>
<feature type="transmembrane region" description="Helical" evidence="9">
    <location>
        <begin position="29"/>
        <end position="49"/>
    </location>
</feature>
<dbReference type="InterPro" id="IPR026579">
    <property type="entry name" value="FtsQ"/>
</dbReference>
<evidence type="ECO:0000256" key="3">
    <source>
        <dbReference type="ARBA" id="ARBA00022519"/>
    </source>
</evidence>
<name>A0ABW3ZPY3_9RHOB</name>
<dbReference type="Proteomes" id="UP001597135">
    <property type="component" value="Unassembled WGS sequence"/>
</dbReference>
<evidence type="ECO:0000256" key="4">
    <source>
        <dbReference type="ARBA" id="ARBA00022618"/>
    </source>
</evidence>
<evidence type="ECO:0000259" key="10">
    <source>
        <dbReference type="PROSITE" id="PS51779"/>
    </source>
</evidence>
<organism evidence="11 12">
    <name type="scientific">Litorisediminicola beolgyonensis</name>
    <dbReference type="NCBI Taxonomy" id="1173614"/>
    <lineage>
        <taxon>Bacteria</taxon>
        <taxon>Pseudomonadati</taxon>
        <taxon>Pseudomonadota</taxon>
        <taxon>Alphaproteobacteria</taxon>
        <taxon>Rhodobacterales</taxon>
        <taxon>Paracoccaceae</taxon>
        <taxon>Litorisediminicola</taxon>
    </lineage>
</organism>
<comment type="similarity">
    <text evidence="9">Belongs to the FtsQ/DivIB family. FtsQ subfamily.</text>
</comment>
<dbReference type="Pfam" id="PF03799">
    <property type="entry name" value="FtsQ_DivIB_C"/>
    <property type="match status" value="1"/>
</dbReference>
<gene>
    <name evidence="9" type="primary">ftsQ</name>
    <name evidence="11" type="ORF">ACFQ4E_19980</name>
</gene>